<feature type="transmembrane region" description="Helical" evidence="7">
    <location>
        <begin position="239"/>
        <end position="260"/>
    </location>
</feature>
<dbReference type="Pfam" id="PF01554">
    <property type="entry name" value="MatE"/>
    <property type="match status" value="2"/>
</dbReference>
<dbReference type="PIRSF" id="PIRSF006603">
    <property type="entry name" value="DinF"/>
    <property type="match status" value="1"/>
</dbReference>
<keyword evidence="6 7" id="KW-0472">Membrane</keyword>
<dbReference type="EMBL" id="KT336246">
    <property type="protein sequence ID" value="ALB75776.1"/>
    <property type="molecule type" value="Genomic_DNA"/>
</dbReference>
<dbReference type="GO" id="GO:0015297">
    <property type="term" value="F:antiporter activity"/>
    <property type="evidence" value="ECO:0007669"/>
    <property type="project" value="InterPro"/>
</dbReference>
<keyword evidence="5 7" id="KW-1133">Transmembrane helix</keyword>
<evidence type="ECO:0000256" key="5">
    <source>
        <dbReference type="ARBA" id="ARBA00022989"/>
    </source>
</evidence>
<comment type="subcellular location">
    <subcellularLocation>
        <location evidence="1">Cell membrane</location>
        <topology evidence="1">Multi-pass membrane protein</topology>
    </subcellularLocation>
</comment>
<evidence type="ECO:0000313" key="8">
    <source>
        <dbReference type="EMBL" id="ALB75776.1"/>
    </source>
</evidence>
<feature type="transmembrane region" description="Helical" evidence="7">
    <location>
        <begin position="91"/>
        <end position="112"/>
    </location>
</feature>
<feature type="transmembrane region" description="Helical" evidence="7">
    <location>
        <begin position="392"/>
        <end position="411"/>
    </location>
</feature>
<evidence type="ECO:0000256" key="6">
    <source>
        <dbReference type="ARBA" id="ARBA00023136"/>
    </source>
</evidence>
<dbReference type="InterPro" id="IPR051327">
    <property type="entry name" value="MATE_MepA_subfamily"/>
</dbReference>
<evidence type="ECO:0000256" key="2">
    <source>
        <dbReference type="ARBA" id="ARBA00022448"/>
    </source>
</evidence>
<feature type="transmembrane region" description="Helical" evidence="7">
    <location>
        <begin position="132"/>
        <end position="153"/>
    </location>
</feature>
<feature type="transmembrane region" description="Helical" evidence="7">
    <location>
        <begin position="356"/>
        <end position="380"/>
    </location>
</feature>
<reference evidence="8" key="1">
    <citation type="journal article" date="2015" name="Proc. Natl. Acad. Sci. U.S.A.">
        <title>Functional metagenomic discovery of bacterial effectors in the human microbiome and isolation of commendamide, a GPCR G2A/132 agonist.</title>
        <authorList>
            <person name="Cohen L.J."/>
            <person name="Kang H.S."/>
            <person name="Chu J."/>
            <person name="Huang Y.H."/>
            <person name="Gordon E.A."/>
            <person name="Reddy B.V."/>
            <person name="Ternei M.A."/>
            <person name="Craig J.W."/>
            <person name="Brady S.F."/>
        </authorList>
    </citation>
    <scope>NUCLEOTIDE SEQUENCE</scope>
</reference>
<feature type="transmembrane region" description="Helical" evidence="7">
    <location>
        <begin position="272"/>
        <end position="294"/>
    </location>
</feature>
<dbReference type="InterPro" id="IPR002528">
    <property type="entry name" value="MATE_fam"/>
</dbReference>
<protein>
    <submittedName>
        <fullName evidence="8">MatE family protein</fullName>
    </submittedName>
</protein>
<keyword evidence="3" id="KW-1003">Cell membrane</keyword>
<feature type="transmembrane region" description="Helical" evidence="7">
    <location>
        <begin position="315"/>
        <end position="336"/>
    </location>
</feature>
<dbReference type="GO" id="GO:0042910">
    <property type="term" value="F:xenobiotic transmembrane transporter activity"/>
    <property type="evidence" value="ECO:0007669"/>
    <property type="project" value="InterPro"/>
</dbReference>
<keyword evidence="2" id="KW-0813">Transport</keyword>
<evidence type="ECO:0000256" key="3">
    <source>
        <dbReference type="ARBA" id="ARBA00022475"/>
    </source>
</evidence>
<feature type="transmembrane region" description="Helical" evidence="7">
    <location>
        <begin position="417"/>
        <end position="437"/>
    </location>
</feature>
<name>A0A0M5IBR1_9BACT</name>
<dbReference type="AlphaFoldDB" id="A0A0M5IBR1"/>
<dbReference type="GO" id="GO:0005886">
    <property type="term" value="C:plasma membrane"/>
    <property type="evidence" value="ECO:0007669"/>
    <property type="project" value="UniProtKB-SubCell"/>
</dbReference>
<feature type="transmembrane region" description="Helical" evidence="7">
    <location>
        <begin position="12"/>
        <end position="32"/>
    </location>
</feature>
<evidence type="ECO:0000256" key="4">
    <source>
        <dbReference type="ARBA" id="ARBA00022692"/>
    </source>
</evidence>
<keyword evidence="4 7" id="KW-0812">Transmembrane</keyword>
<organism evidence="8">
    <name type="scientific">uncultured bacterium 4L05</name>
    <dbReference type="NCBI Taxonomy" id="1701371"/>
    <lineage>
        <taxon>Bacteria</taxon>
        <taxon>environmental samples</taxon>
    </lineage>
</organism>
<proteinExistence type="predicted"/>
<evidence type="ECO:0000256" key="1">
    <source>
        <dbReference type="ARBA" id="ARBA00004651"/>
    </source>
</evidence>
<dbReference type="PANTHER" id="PTHR43823:SF3">
    <property type="entry name" value="MULTIDRUG EXPORT PROTEIN MEPA"/>
    <property type="match status" value="1"/>
</dbReference>
<feature type="transmembrane region" description="Helical" evidence="7">
    <location>
        <begin position="160"/>
        <end position="182"/>
    </location>
</feature>
<accession>A0A0M5IBR1</accession>
<dbReference type="InterPro" id="IPR048279">
    <property type="entry name" value="MdtK-like"/>
</dbReference>
<evidence type="ECO:0000256" key="7">
    <source>
        <dbReference type="SAM" id="Phobius"/>
    </source>
</evidence>
<dbReference type="PANTHER" id="PTHR43823">
    <property type="entry name" value="SPORULATION PROTEIN YKVU"/>
    <property type="match status" value="1"/>
</dbReference>
<sequence length="450" mass="49029">MDLGKDKISRLFIKLLLPTIAGMIFSSIFVVVDGIMVGKGIGSEGLAGVNLISPLFTLSAGLGLMFGMGGSVLASEALGSGHIKQARTYTFFTLKLAMISSLLTLTFLLIFADETLSLLGVPEDLSDKASQYYYPLIPAIFFNVLMTAGLFFIRLDGAPSFAMICVAISSIGNIFLDWLFIFPFGLGMFGAALATTLSQVAGFGIMVHYIVRRARIFRFSSMKLQSSEEEKKLSLTGRIVSIGFPAFLGDLSISFMVILGNFVFNKYVGVDGIAAFSVVCFIFPIIFMAYNAIVQSVQPIISYNYKQNTDRALQALRLSLMVVTVCGLLFSATAWIEGERIVSLFLGKETTAWELAVEGFGLFGIGFLFFGMNILFIGYMQSVGIVKQSIRFTVLRGGILTVIAFVLLPLILGDNGIWLAVPMAEIISFICISIYIAPQTAHIYLRKDNS</sequence>
<feature type="transmembrane region" description="Helical" evidence="7">
    <location>
        <begin position="188"/>
        <end position="211"/>
    </location>
</feature>
<feature type="transmembrane region" description="Helical" evidence="7">
    <location>
        <begin position="52"/>
        <end position="79"/>
    </location>
</feature>